<evidence type="ECO:0000256" key="2">
    <source>
        <dbReference type="SAM" id="Phobius"/>
    </source>
</evidence>
<protein>
    <submittedName>
        <fullName evidence="3">Uncharacterized protein</fullName>
    </submittedName>
</protein>
<proteinExistence type="predicted"/>
<feature type="transmembrane region" description="Helical" evidence="2">
    <location>
        <begin position="47"/>
        <end position="68"/>
    </location>
</feature>
<dbReference type="KEGG" id="nsh:GXM_04433"/>
<keyword evidence="2" id="KW-0472">Membrane</keyword>
<reference evidence="3 4" key="1">
    <citation type="submission" date="2019-10" db="EMBL/GenBank/DDBJ databases">
        <title>Genomic and transcriptomic insights into the perfect genentic adaptation of a filamentous nitrogen-fixing cyanobacterium to rice fields.</title>
        <authorList>
            <person name="Chen Z."/>
        </authorList>
    </citation>
    <scope>NUCLEOTIDE SEQUENCE [LARGE SCALE GENOMIC DNA]</scope>
    <source>
        <strain evidence="3">CCNUC1</strain>
    </source>
</reference>
<evidence type="ECO:0000256" key="1">
    <source>
        <dbReference type="SAM" id="MobiDB-lite"/>
    </source>
</evidence>
<accession>A0A5P8W2R8</accession>
<dbReference type="RefSeq" id="WP_152589622.1">
    <property type="nucleotide sequence ID" value="NZ_CP045226.1"/>
</dbReference>
<keyword evidence="2" id="KW-0812">Transmembrane</keyword>
<evidence type="ECO:0000313" key="4">
    <source>
        <dbReference type="Proteomes" id="UP000326678"/>
    </source>
</evidence>
<dbReference type="EMBL" id="CP045226">
    <property type="protein sequence ID" value="QFS46952.1"/>
    <property type="molecule type" value="Genomic_DNA"/>
</dbReference>
<feature type="compositionally biased region" description="Low complexity" evidence="1">
    <location>
        <begin position="1"/>
        <end position="21"/>
    </location>
</feature>
<keyword evidence="4" id="KW-1185">Reference proteome</keyword>
<gene>
    <name evidence="3" type="ORF">GXM_04433</name>
</gene>
<name>A0A5P8W2R8_9NOSO</name>
<keyword evidence="2" id="KW-1133">Transmembrane helix</keyword>
<organism evidence="3 4">
    <name type="scientific">Nostoc sphaeroides CCNUC1</name>
    <dbReference type="NCBI Taxonomy" id="2653204"/>
    <lineage>
        <taxon>Bacteria</taxon>
        <taxon>Bacillati</taxon>
        <taxon>Cyanobacteriota</taxon>
        <taxon>Cyanophyceae</taxon>
        <taxon>Nostocales</taxon>
        <taxon>Nostocaceae</taxon>
        <taxon>Nostoc</taxon>
    </lineage>
</organism>
<dbReference type="Proteomes" id="UP000326678">
    <property type="component" value="Chromosome Gxm1"/>
</dbReference>
<dbReference type="AlphaFoldDB" id="A0A5P8W2R8"/>
<sequence>MNCSNNGASSTSSNSASLGGACAASQGSRNQKSLLSNFLKVETPTSIGESIIICLLQLSVVVTMLVAFNSTLSHPDSNQLSSLCNAKKNPVVSSDDNGSI</sequence>
<feature type="region of interest" description="Disordered" evidence="1">
    <location>
        <begin position="1"/>
        <end position="24"/>
    </location>
</feature>
<evidence type="ECO:0000313" key="3">
    <source>
        <dbReference type="EMBL" id="QFS46952.1"/>
    </source>
</evidence>